<organism evidence="4 5">
    <name type="scientific">Clostridium innocuum</name>
    <dbReference type="NCBI Taxonomy" id="1522"/>
    <lineage>
        <taxon>Bacteria</taxon>
        <taxon>Bacillati</taxon>
        <taxon>Bacillota</taxon>
        <taxon>Clostridia</taxon>
        <taxon>Eubacteriales</taxon>
        <taxon>Clostridiaceae</taxon>
        <taxon>Clostridium</taxon>
    </lineage>
</organism>
<sequence>MRLRPARQEDAAALQRLNADVLGYDYSLSDTQEQLHRLLAMPQHLIVVAEAEGKQELVGYVHAQDYEVLYSSPMKDILGIAVHPDYQHQGIGSSLLAWIEQWASSQDACMIRLVSSEARIKAHAFYEANGYLREKRQLNFKKMI</sequence>
<dbReference type="Pfam" id="PF00583">
    <property type="entry name" value="Acetyltransf_1"/>
    <property type="match status" value="1"/>
</dbReference>
<dbReference type="EMBL" id="QVEV01000039">
    <property type="protein sequence ID" value="RGC11285.1"/>
    <property type="molecule type" value="Genomic_DNA"/>
</dbReference>
<dbReference type="InterPro" id="IPR050832">
    <property type="entry name" value="Bact_Acetyltransf"/>
</dbReference>
<dbReference type="CDD" id="cd04301">
    <property type="entry name" value="NAT_SF"/>
    <property type="match status" value="1"/>
</dbReference>
<evidence type="ECO:0000259" key="3">
    <source>
        <dbReference type="PROSITE" id="PS51186"/>
    </source>
</evidence>
<name>A0A3E2VKL9_CLOIN</name>
<accession>A0A3E2VKL9</accession>
<dbReference type="InterPro" id="IPR000182">
    <property type="entry name" value="GNAT_dom"/>
</dbReference>
<dbReference type="Proteomes" id="UP000260025">
    <property type="component" value="Unassembled WGS sequence"/>
</dbReference>
<dbReference type="AlphaFoldDB" id="A0A3E2VKL9"/>
<dbReference type="SUPFAM" id="SSF55729">
    <property type="entry name" value="Acyl-CoA N-acyltransferases (Nat)"/>
    <property type="match status" value="1"/>
</dbReference>
<dbReference type="PANTHER" id="PTHR43877">
    <property type="entry name" value="AMINOALKYLPHOSPHONATE N-ACETYLTRANSFERASE-RELATED-RELATED"/>
    <property type="match status" value="1"/>
</dbReference>
<gene>
    <name evidence="4" type="ORF">DXA38_18845</name>
</gene>
<evidence type="ECO:0000313" key="5">
    <source>
        <dbReference type="Proteomes" id="UP000260025"/>
    </source>
</evidence>
<dbReference type="OrthoDB" id="360261at2"/>
<evidence type="ECO:0000313" key="4">
    <source>
        <dbReference type="EMBL" id="RGC11285.1"/>
    </source>
</evidence>
<dbReference type="InterPro" id="IPR016181">
    <property type="entry name" value="Acyl_CoA_acyltransferase"/>
</dbReference>
<dbReference type="GO" id="GO:0016747">
    <property type="term" value="F:acyltransferase activity, transferring groups other than amino-acyl groups"/>
    <property type="evidence" value="ECO:0007669"/>
    <property type="project" value="InterPro"/>
</dbReference>
<keyword evidence="1 4" id="KW-0808">Transferase</keyword>
<proteinExistence type="predicted"/>
<protein>
    <submittedName>
        <fullName evidence="4">N-acetyltransferase</fullName>
    </submittedName>
</protein>
<evidence type="ECO:0000256" key="1">
    <source>
        <dbReference type="ARBA" id="ARBA00022679"/>
    </source>
</evidence>
<comment type="caution">
    <text evidence="4">The sequence shown here is derived from an EMBL/GenBank/DDBJ whole genome shotgun (WGS) entry which is preliminary data.</text>
</comment>
<reference evidence="4 5" key="1">
    <citation type="submission" date="2018-08" db="EMBL/GenBank/DDBJ databases">
        <title>A genome reference for cultivated species of the human gut microbiota.</title>
        <authorList>
            <person name="Zou Y."/>
            <person name="Xue W."/>
            <person name="Luo G."/>
        </authorList>
    </citation>
    <scope>NUCLEOTIDE SEQUENCE [LARGE SCALE GENOMIC DNA]</scope>
    <source>
        <strain evidence="4 5">OF01-2LB</strain>
    </source>
</reference>
<evidence type="ECO:0000256" key="2">
    <source>
        <dbReference type="ARBA" id="ARBA00023315"/>
    </source>
</evidence>
<feature type="domain" description="N-acetyltransferase" evidence="3">
    <location>
        <begin position="1"/>
        <end position="144"/>
    </location>
</feature>
<dbReference type="PROSITE" id="PS51186">
    <property type="entry name" value="GNAT"/>
    <property type="match status" value="1"/>
</dbReference>
<dbReference type="Gene3D" id="3.40.630.30">
    <property type="match status" value="1"/>
</dbReference>
<keyword evidence="2" id="KW-0012">Acyltransferase</keyword>